<gene>
    <name evidence="3" type="ORF">SAMN05660462_02976</name>
</gene>
<reference evidence="3 4" key="1">
    <citation type="submission" date="2016-10" db="EMBL/GenBank/DDBJ databases">
        <authorList>
            <person name="de Groot N.N."/>
        </authorList>
    </citation>
    <scope>NUCLEOTIDE SEQUENCE [LARGE SCALE GENOMIC DNA]</scope>
    <source>
        <strain evidence="3 4">DSM 21650</strain>
    </source>
</reference>
<keyword evidence="4" id="KW-1185">Reference proteome</keyword>
<evidence type="ECO:0000313" key="3">
    <source>
        <dbReference type="EMBL" id="SDZ38727.1"/>
    </source>
</evidence>
<proteinExistence type="predicted"/>
<evidence type="ECO:0000259" key="2">
    <source>
        <dbReference type="PROSITE" id="PS51272"/>
    </source>
</evidence>
<evidence type="ECO:0000256" key="1">
    <source>
        <dbReference type="ARBA" id="ARBA00022737"/>
    </source>
</evidence>
<dbReference type="Pfam" id="PF00395">
    <property type="entry name" value="SLH"/>
    <property type="match status" value="1"/>
</dbReference>
<dbReference type="RefSeq" id="WP_091733035.1">
    <property type="nucleotide sequence ID" value="NZ_FNQE01000050.1"/>
</dbReference>
<evidence type="ECO:0000313" key="4">
    <source>
        <dbReference type="Proteomes" id="UP000198625"/>
    </source>
</evidence>
<dbReference type="PROSITE" id="PS51272">
    <property type="entry name" value="SLH"/>
    <property type="match status" value="2"/>
</dbReference>
<dbReference type="EMBL" id="FNQE01000050">
    <property type="protein sequence ID" value="SDZ38727.1"/>
    <property type="molecule type" value="Genomic_DNA"/>
</dbReference>
<dbReference type="OrthoDB" id="1858867at2"/>
<dbReference type="Proteomes" id="UP000198625">
    <property type="component" value="Unassembled WGS sequence"/>
</dbReference>
<protein>
    <submittedName>
        <fullName evidence="3">S-layer homology domain-containing protein</fullName>
    </submittedName>
</protein>
<feature type="domain" description="SLH" evidence="2">
    <location>
        <begin position="298"/>
        <end position="371"/>
    </location>
</feature>
<name>A0A1H3SLW9_9FIRM</name>
<sequence>MKNKIFIFLLTVVLIIGTLSMTVFADSDPFILEAPTNLRAELKKDIDGVPYFELRLDVPQRVRDLNAKLVDDSEYFPGKICEEIKIDFEYKYGDYDWNEGPTHYWNTTAYLVDFLETGYFEYYPFDSSTRYEDVDIKSEVYSFRARFQTIWGYEGDWIDNMIYSDYSNIVEIGNPAYWSTASDWATPELQKAEDEGLIPEILKGADMTKPITREEFAEVALLMYQKASGNTGSPANPNPFTDTQNSKILIAYQLGIVKGTSPTTFESKTLINREQVAAMLARTIKLIAPNADYSTEGAPIFDDQADISAWALNDCLYMAKLGIIKGSDGKFMPRAVTEAQAAMGYANTSREQALAMSVRTVDKIKEIKGTIISYGR</sequence>
<organism evidence="3 4">
    <name type="scientific">Proteiniborus ethanoligenes</name>
    <dbReference type="NCBI Taxonomy" id="415015"/>
    <lineage>
        <taxon>Bacteria</taxon>
        <taxon>Bacillati</taxon>
        <taxon>Bacillota</taxon>
        <taxon>Clostridia</taxon>
        <taxon>Eubacteriales</taxon>
        <taxon>Proteiniborus</taxon>
    </lineage>
</organism>
<keyword evidence="1" id="KW-0677">Repeat</keyword>
<dbReference type="InterPro" id="IPR001119">
    <property type="entry name" value="SLH_dom"/>
</dbReference>
<dbReference type="AlphaFoldDB" id="A0A1H3SLW9"/>
<dbReference type="STRING" id="415015.SAMN05660462_02976"/>
<feature type="domain" description="SLH" evidence="2">
    <location>
        <begin position="231"/>
        <end position="294"/>
    </location>
</feature>
<accession>A0A1H3SLW9</accession>